<proteinExistence type="predicted"/>
<accession>A0A5B8XQ43</accession>
<reference evidence="2 3" key="1">
    <citation type="submission" date="2019-08" db="EMBL/GenBank/DDBJ databases">
        <authorList>
            <person name="Liang Q."/>
        </authorList>
    </citation>
    <scope>NUCLEOTIDE SEQUENCE [LARGE SCALE GENOMIC DNA]</scope>
    <source>
        <strain evidence="2 3">V1718</strain>
    </source>
</reference>
<organism evidence="2 3">
    <name type="scientific">Microvenator marinus</name>
    <dbReference type="NCBI Taxonomy" id="2600177"/>
    <lineage>
        <taxon>Bacteria</taxon>
        <taxon>Deltaproteobacteria</taxon>
        <taxon>Bradymonadales</taxon>
        <taxon>Microvenatoraceae</taxon>
        <taxon>Microvenator</taxon>
    </lineage>
</organism>
<name>A0A5B8XQ43_9DELT</name>
<gene>
    <name evidence="2" type="ORF">FRD01_02690</name>
</gene>
<evidence type="ECO:0000313" key="3">
    <source>
        <dbReference type="Proteomes" id="UP000321595"/>
    </source>
</evidence>
<evidence type="ECO:0000313" key="2">
    <source>
        <dbReference type="EMBL" id="QED26183.1"/>
    </source>
</evidence>
<keyword evidence="1" id="KW-0175">Coiled coil</keyword>
<dbReference type="EMBL" id="CP042467">
    <property type="protein sequence ID" value="QED26183.1"/>
    <property type="molecule type" value="Genomic_DNA"/>
</dbReference>
<sequence length="268" mass="31241">MGAKKIHKRHEKWCTDFALQLSCDVRSSVVLRQQLEVDALVRVIPTTELWVELTPDLLRRDVIVEHFSGSVSTAAYANSLAKIAHLLQNFEKVALKERGGLRPPILVILSYQRPDRLLREKGLFEETENPGIWRRSPLNLGGMFLVATSHLPDDPVYDWMRVSTRLPETGEQFGTAMRLMHEQKLSKLKEEALERVVMEFFIDGKSPIELKAELAEERALRAQIEAERLKEHEERLKEREERLKERDRRMELERELELMKAQIAELKK</sequence>
<feature type="coiled-coil region" evidence="1">
    <location>
        <begin position="212"/>
        <end position="262"/>
    </location>
</feature>
<dbReference type="RefSeq" id="WP_146957407.1">
    <property type="nucleotide sequence ID" value="NZ_CP042467.1"/>
</dbReference>
<protein>
    <submittedName>
        <fullName evidence="2">Uncharacterized protein</fullName>
    </submittedName>
</protein>
<keyword evidence="3" id="KW-1185">Reference proteome</keyword>
<evidence type="ECO:0000256" key="1">
    <source>
        <dbReference type="SAM" id="Coils"/>
    </source>
</evidence>
<dbReference type="KEGG" id="bbae:FRD01_02690"/>
<dbReference type="AlphaFoldDB" id="A0A5B8XQ43"/>
<dbReference type="Proteomes" id="UP000321595">
    <property type="component" value="Chromosome"/>
</dbReference>